<feature type="transmembrane region" description="Helical" evidence="9">
    <location>
        <begin position="25"/>
        <end position="44"/>
    </location>
</feature>
<comment type="subcellular location">
    <subcellularLocation>
        <location evidence="1">Cell inner membrane</location>
        <topology evidence="1">Multi-pass membrane protein</topology>
    </subcellularLocation>
    <subcellularLocation>
        <location evidence="9">Cell membrane</location>
        <topology evidence="9">Multi-pass membrane protein</topology>
    </subcellularLocation>
</comment>
<dbReference type="PANTHER" id="PTHR30614:SF37">
    <property type="entry name" value="AMINO-ACID ABC TRANSPORTER PERMEASE PROTEIN YHDX-RELATED"/>
    <property type="match status" value="1"/>
</dbReference>
<feature type="transmembrane region" description="Helical" evidence="9">
    <location>
        <begin position="186"/>
        <end position="207"/>
    </location>
</feature>
<dbReference type="SUPFAM" id="SSF161098">
    <property type="entry name" value="MetI-like"/>
    <property type="match status" value="2"/>
</dbReference>
<keyword evidence="8 9" id="KW-0472">Membrane</keyword>
<gene>
    <name evidence="11" type="ORF">BJN34_11205</name>
</gene>
<keyword evidence="7 9" id="KW-1133">Transmembrane helix</keyword>
<dbReference type="InterPro" id="IPR043429">
    <property type="entry name" value="ArtM/GltK/GlnP/TcyL/YhdX-like"/>
</dbReference>
<evidence type="ECO:0000256" key="4">
    <source>
        <dbReference type="ARBA" id="ARBA00022475"/>
    </source>
</evidence>
<feature type="transmembrane region" description="Helical" evidence="9">
    <location>
        <begin position="138"/>
        <end position="156"/>
    </location>
</feature>
<feature type="transmembrane region" description="Helical" evidence="9">
    <location>
        <begin position="262"/>
        <end position="282"/>
    </location>
</feature>
<evidence type="ECO:0000256" key="6">
    <source>
        <dbReference type="ARBA" id="ARBA00022970"/>
    </source>
</evidence>
<name>A0A1U9UQM9_CUPNE</name>
<dbReference type="Proteomes" id="UP000189627">
    <property type="component" value="Chromosome 1"/>
</dbReference>
<feature type="transmembrane region" description="Helical" evidence="9">
    <location>
        <begin position="56"/>
        <end position="76"/>
    </location>
</feature>
<dbReference type="NCBIfam" id="TIGR01726">
    <property type="entry name" value="HEQRo_perm_3TM"/>
    <property type="match status" value="1"/>
</dbReference>
<dbReference type="InterPro" id="IPR035906">
    <property type="entry name" value="MetI-like_sf"/>
</dbReference>
<keyword evidence="4" id="KW-1003">Cell membrane</keyword>
<dbReference type="GO" id="GO:0022857">
    <property type="term" value="F:transmembrane transporter activity"/>
    <property type="evidence" value="ECO:0007669"/>
    <property type="project" value="InterPro"/>
</dbReference>
<dbReference type="PROSITE" id="PS50928">
    <property type="entry name" value="ABC_TM1"/>
    <property type="match status" value="1"/>
</dbReference>
<evidence type="ECO:0000256" key="9">
    <source>
        <dbReference type="RuleBase" id="RU363032"/>
    </source>
</evidence>
<reference evidence="12" key="1">
    <citation type="submission" date="2017-02" db="EMBL/GenBank/DDBJ databases">
        <title>Complete genome sequence of Cupriavidus necator strain NH9, a 3-chlorobenzoate degrader.</title>
        <authorList>
            <person name="Moriuchi R."/>
            <person name="Dohra H."/>
            <person name="Ogawa N."/>
        </authorList>
    </citation>
    <scope>NUCLEOTIDE SEQUENCE [LARGE SCALE GENOMIC DNA]</scope>
    <source>
        <strain evidence="12">NH9</strain>
    </source>
</reference>
<dbReference type="InterPro" id="IPR010065">
    <property type="entry name" value="AA_ABC_transptr_permease_3TM"/>
</dbReference>
<evidence type="ECO:0000256" key="7">
    <source>
        <dbReference type="ARBA" id="ARBA00022989"/>
    </source>
</evidence>
<feature type="transmembrane region" description="Helical" evidence="9">
    <location>
        <begin position="372"/>
        <end position="389"/>
    </location>
</feature>
<proteinExistence type="inferred from homology"/>
<evidence type="ECO:0000256" key="2">
    <source>
        <dbReference type="ARBA" id="ARBA00010072"/>
    </source>
</evidence>
<dbReference type="InterPro" id="IPR000515">
    <property type="entry name" value="MetI-like"/>
</dbReference>
<organism evidence="11 12">
    <name type="scientific">Cupriavidus necator</name>
    <name type="common">Alcaligenes eutrophus</name>
    <name type="synonym">Ralstonia eutropha</name>
    <dbReference type="NCBI Taxonomy" id="106590"/>
    <lineage>
        <taxon>Bacteria</taxon>
        <taxon>Pseudomonadati</taxon>
        <taxon>Pseudomonadota</taxon>
        <taxon>Betaproteobacteria</taxon>
        <taxon>Burkholderiales</taxon>
        <taxon>Burkholderiaceae</taxon>
        <taxon>Cupriavidus</taxon>
    </lineage>
</organism>
<dbReference type="PANTHER" id="PTHR30614">
    <property type="entry name" value="MEMBRANE COMPONENT OF AMINO ACID ABC TRANSPORTER"/>
    <property type="match status" value="1"/>
</dbReference>
<keyword evidence="5 9" id="KW-0812">Transmembrane</keyword>
<evidence type="ECO:0000256" key="8">
    <source>
        <dbReference type="ARBA" id="ARBA00023136"/>
    </source>
</evidence>
<feature type="domain" description="ABC transmembrane type-1" evidence="10">
    <location>
        <begin position="93"/>
        <end position="386"/>
    </location>
</feature>
<dbReference type="Gene3D" id="1.10.3720.10">
    <property type="entry name" value="MetI-like"/>
    <property type="match status" value="2"/>
</dbReference>
<accession>A0A1U9UQM9</accession>
<dbReference type="AlphaFoldDB" id="A0A1U9UQM9"/>
<evidence type="ECO:0000259" key="10">
    <source>
        <dbReference type="PROSITE" id="PS50928"/>
    </source>
</evidence>
<evidence type="ECO:0000313" key="12">
    <source>
        <dbReference type="Proteomes" id="UP000189627"/>
    </source>
</evidence>
<evidence type="ECO:0000313" key="11">
    <source>
        <dbReference type="EMBL" id="AQV94455.1"/>
    </source>
</evidence>
<evidence type="ECO:0000256" key="3">
    <source>
        <dbReference type="ARBA" id="ARBA00022448"/>
    </source>
</evidence>
<dbReference type="OrthoDB" id="9808531at2"/>
<dbReference type="RefSeq" id="WP_078198562.1">
    <property type="nucleotide sequence ID" value="NZ_CP017757.2"/>
</dbReference>
<dbReference type="GO" id="GO:0043190">
    <property type="term" value="C:ATP-binding cassette (ABC) transporter complex"/>
    <property type="evidence" value="ECO:0007669"/>
    <property type="project" value="InterPro"/>
</dbReference>
<dbReference type="EMBL" id="CP017757">
    <property type="protein sequence ID" value="AQV94455.1"/>
    <property type="molecule type" value="Genomic_DNA"/>
</dbReference>
<protein>
    <submittedName>
        <fullName evidence="11">Amino acid ABC transporter permease</fullName>
    </submittedName>
</protein>
<feature type="transmembrane region" description="Helical" evidence="9">
    <location>
        <begin position="96"/>
        <end position="117"/>
    </location>
</feature>
<dbReference type="CDD" id="cd06261">
    <property type="entry name" value="TM_PBP2"/>
    <property type="match status" value="1"/>
</dbReference>
<feature type="transmembrane region" description="Helical" evidence="9">
    <location>
        <begin position="219"/>
        <end position="242"/>
    </location>
</feature>
<comment type="similarity">
    <text evidence="2">Belongs to the binding-protein-dependent transport system permease family. HisMQ subfamily.</text>
</comment>
<evidence type="ECO:0000256" key="1">
    <source>
        <dbReference type="ARBA" id="ARBA00004429"/>
    </source>
</evidence>
<keyword evidence="3 9" id="KW-0813">Transport</keyword>
<sequence>MAQTKDPPEAAPARPLPWNDPRVRAIVLQVLVIAGVIALAVYLVRNLMHNLEVRGISTGFGFLSNRAGFAINQSLIPYSEETSTYGRTFVVGLLNTLLVSGLGIVCSTILGFIIGVARLSRNWLVAKLASAYIEIFRNLPLLVQILFWYFAVFLNLPPPGEALHIGDSFFLTLRGLYLPRPVAQAGSGWTVLAFVAAMVASIVLVWWSRHRRDRTGKRFPAYLASTGLLLSVPLVVFVLTGRPLQWVKPELAGFNFVGGVDVIPELAALLLSLSIYTAAFIAETVRAGILSVSPGQTEAAYALGLRPGWTLRLVIIPQAMRVTIPPLTSQYLNLTKNSSLATAIGYPDLVSLFAGTTLNQTGQAVEVMSMTMAVYLVISLVISMLMNWFNARMALVER</sequence>
<keyword evidence="6" id="KW-0029">Amino-acid transport</keyword>
<evidence type="ECO:0000256" key="5">
    <source>
        <dbReference type="ARBA" id="ARBA00022692"/>
    </source>
</evidence>
<dbReference type="KEGG" id="cuh:BJN34_11205"/>
<dbReference type="GO" id="GO:0006865">
    <property type="term" value="P:amino acid transport"/>
    <property type="evidence" value="ECO:0007669"/>
    <property type="project" value="UniProtKB-KW"/>
</dbReference>
<dbReference type="Pfam" id="PF00528">
    <property type="entry name" value="BPD_transp_1"/>
    <property type="match status" value="1"/>
</dbReference>